<dbReference type="InterPro" id="IPR007445">
    <property type="entry name" value="PilO"/>
</dbReference>
<protein>
    <submittedName>
        <fullName evidence="2">Uncharacterized protein</fullName>
    </submittedName>
</protein>
<dbReference type="GO" id="GO:0043107">
    <property type="term" value="P:type IV pilus-dependent motility"/>
    <property type="evidence" value="ECO:0007669"/>
    <property type="project" value="InterPro"/>
</dbReference>
<feature type="coiled-coil region" evidence="1">
    <location>
        <begin position="8"/>
        <end position="35"/>
    </location>
</feature>
<evidence type="ECO:0000256" key="1">
    <source>
        <dbReference type="SAM" id="Coils"/>
    </source>
</evidence>
<sequence>MTASYELIENENRKYSQLEKKIPMIEKEWNQLKNELTAMLDKIPPSATYDNISKMLYSLIQQNNLVILTYNESVVAIDEKEILIPDTKERLVIEKYPIDIELQGNFLNFGNFLDQLSYTNYHLTTSNMRIAQNKYNDDQDISFISYIYTKREAADLSYSTTD</sequence>
<dbReference type="EMBL" id="UINC01030202">
    <property type="protein sequence ID" value="SVB14199.1"/>
    <property type="molecule type" value="Genomic_DNA"/>
</dbReference>
<dbReference type="InterPro" id="IPR014717">
    <property type="entry name" value="Transl_elong_EF1B/ribsomal_bS6"/>
</dbReference>
<name>A0A382BKR1_9ZZZZ</name>
<organism evidence="2">
    <name type="scientific">marine metagenome</name>
    <dbReference type="NCBI Taxonomy" id="408172"/>
    <lineage>
        <taxon>unclassified sequences</taxon>
        <taxon>metagenomes</taxon>
        <taxon>ecological metagenomes</taxon>
    </lineage>
</organism>
<reference evidence="2" key="1">
    <citation type="submission" date="2018-05" db="EMBL/GenBank/DDBJ databases">
        <authorList>
            <person name="Lanie J.A."/>
            <person name="Ng W.-L."/>
            <person name="Kazmierczak K.M."/>
            <person name="Andrzejewski T.M."/>
            <person name="Davidsen T.M."/>
            <person name="Wayne K.J."/>
            <person name="Tettelin H."/>
            <person name="Glass J.I."/>
            <person name="Rusch D."/>
            <person name="Podicherti R."/>
            <person name="Tsui H.-C.T."/>
            <person name="Winkler M.E."/>
        </authorList>
    </citation>
    <scope>NUCLEOTIDE SEQUENCE</scope>
</reference>
<dbReference type="Gene3D" id="3.30.70.60">
    <property type="match status" value="1"/>
</dbReference>
<dbReference type="AlphaFoldDB" id="A0A382BKR1"/>
<evidence type="ECO:0000313" key="2">
    <source>
        <dbReference type="EMBL" id="SVB14199.1"/>
    </source>
</evidence>
<keyword evidence="1" id="KW-0175">Coiled coil</keyword>
<proteinExistence type="predicted"/>
<gene>
    <name evidence="2" type="ORF">METZ01_LOCUS167053</name>
</gene>
<dbReference type="Pfam" id="PF04350">
    <property type="entry name" value="PilO"/>
    <property type="match status" value="1"/>
</dbReference>
<accession>A0A382BKR1</accession>
<dbReference type="GO" id="GO:0043683">
    <property type="term" value="P:type IV pilus assembly"/>
    <property type="evidence" value="ECO:0007669"/>
    <property type="project" value="InterPro"/>
</dbReference>